<name>A0A8S8XFJ3_9PROT</name>
<organism evidence="1 2">
    <name type="scientific">Roseiterribacter gracilis</name>
    <dbReference type="NCBI Taxonomy" id="2812848"/>
    <lineage>
        <taxon>Bacteria</taxon>
        <taxon>Pseudomonadati</taxon>
        <taxon>Pseudomonadota</taxon>
        <taxon>Alphaproteobacteria</taxon>
        <taxon>Rhodospirillales</taxon>
        <taxon>Roseiterribacteraceae</taxon>
        <taxon>Roseiterribacter</taxon>
    </lineage>
</organism>
<sequence>MATSPNYAATPTVGAAMLTTGDTSRTAPSNVGTIFTPGSLGGSVERIVIQPVATTTASTVRIFRYDGSAYHLYAEVALPALTATGSAPVPNQTLEAVDTPNLMPIAIPANWSLRATVNDTQTGVQIQAEGGSY</sequence>
<gene>
    <name evidence="1" type="ORF">TMPK1_36510</name>
</gene>
<dbReference type="AlphaFoldDB" id="A0A8S8XFJ3"/>
<dbReference type="EMBL" id="BOPV01000001">
    <property type="protein sequence ID" value="GIL41414.1"/>
    <property type="molecule type" value="Genomic_DNA"/>
</dbReference>
<evidence type="ECO:0000313" key="2">
    <source>
        <dbReference type="Proteomes" id="UP000681075"/>
    </source>
</evidence>
<keyword evidence="2" id="KW-1185">Reference proteome</keyword>
<comment type="caution">
    <text evidence="1">The sequence shown here is derived from an EMBL/GenBank/DDBJ whole genome shotgun (WGS) entry which is preliminary data.</text>
</comment>
<evidence type="ECO:0000313" key="1">
    <source>
        <dbReference type="EMBL" id="GIL41414.1"/>
    </source>
</evidence>
<protein>
    <submittedName>
        <fullName evidence="1">Uncharacterized protein</fullName>
    </submittedName>
</protein>
<dbReference type="RefSeq" id="WP_420244891.1">
    <property type="nucleotide sequence ID" value="NZ_BOPV01000001.1"/>
</dbReference>
<dbReference type="Proteomes" id="UP000681075">
    <property type="component" value="Unassembled WGS sequence"/>
</dbReference>
<accession>A0A8S8XFJ3</accession>
<proteinExistence type="predicted"/>
<reference evidence="1" key="1">
    <citation type="submission" date="2021-02" db="EMBL/GenBank/DDBJ databases">
        <title>Genome sequence of Rhodospirillales sp. strain TMPK1 isolated from soil.</title>
        <authorList>
            <person name="Nakai R."/>
            <person name="Kusada H."/>
            <person name="Tamaki H."/>
        </authorList>
    </citation>
    <scope>NUCLEOTIDE SEQUENCE</scope>
    <source>
        <strain evidence="1">TMPK1</strain>
    </source>
</reference>